<accession>A8N6X5</accession>
<dbReference type="InParanoid" id="A8N6X5"/>
<dbReference type="Proteomes" id="UP000001861">
    <property type="component" value="Unassembled WGS sequence"/>
</dbReference>
<dbReference type="AlphaFoldDB" id="A8N6X5"/>
<keyword evidence="3" id="KW-1185">Reference proteome</keyword>
<evidence type="ECO:0000313" key="3">
    <source>
        <dbReference type="Proteomes" id="UP000001861"/>
    </source>
</evidence>
<dbReference type="GeneID" id="6007026"/>
<feature type="region of interest" description="Disordered" evidence="1">
    <location>
        <begin position="36"/>
        <end position="98"/>
    </location>
</feature>
<dbReference type="VEuPathDB" id="FungiDB:CC1G_06847"/>
<sequence>MTAKIAFRSTSPRNLEKTVSDAKTNILDNVSVADTAAGLDNGDQKPSSTVSVSDDVVPVTPATGKRSPSNSDVDDGLDVLHKRPRTSSTPDDRVPAIGLDEVPNPAEMTMDQILSGILGASPPLLTGGQVTEGQLIMPRLEVQPGDDPELSAAGSAVGTPFDWSTLLGRATAHSPDRPCDKPDCRYCVNAQEAGARPPIIVPRFDFHIGDAPEAPWTSLFNRAPIPRTISTTNRHDNRNVRSDQPAMEGGMLQDEIEAIDDDASSTALRRYPLAASDRRSDLYEVFAPRRGGTGEGARADSDKDVKGKTRGIEGNDNDGSMVGPMSPGSGQSMRGEMEAYLLALLKAREDLARQEAQVLNELRALGVAIPSSDSNTQSRDEPPFRLPGLDFSSLLRYTPPQHQLDEDDDPILQMVLEESRRTANAGRSARTSGASTPSEAGPSRVTLEDLERMGK</sequence>
<proteinExistence type="predicted"/>
<feature type="compositionally biased region" description="Basic and acidic residues" evidence="1">
    <location>
        <begin position="446"/>
        <end position="455"/>
    </location>
</feature>
<dbReference type="PROSITE" id="PS50330">
    <property type="entry name" value="UIM"/>
    <property type="match status" value="1"/>
</dbReference>
<feature type="compositionally biased region" description="Basic and acidic residues" evidence="1">
    <location>
        <begin position="297"/>
        <end position="313"/>
    </location>
</feature>
<protein>
    <submittedName>
        <fullName evidence="2">Uncharacterized protein</fullName>
    </submittedName>
</protein>
<dbReference type="InterPro" id="IPR003903">
    <property type="entry name" value="UIM_dom"/>
</dbReference>
<organism evidence="2 3">
    <name type="scientific">Coprinopsis cinerea (strain Okayama-7 / 130 / ATCC MYA-4618 / FGSC 9003)</name>
    <name type="common">Inky cap fungus</name>
    <name type="synonym">Hormographiella aspergillata</name>
    <dbReference type="NCBI Taxonomy" id="240176"/>
    <lineage>
        <taxon>Eukaryota</taxon>
        <taxon>Fungi</taxon>
        <taxon>Dikarya</taxon>
        <taxon>Basidiomycota</taxon>
        <taxon>Agaricomycotina</taxon>
        <taxon>Agaricomycetes</taxon>
        <taxon>Agaricomycetidae</taxon>
        <taxon>Agaricales</taxon>
        <taxon>Agaricineae</taxon>
        <taxon>Psathyrellaceae</taxon>
        <taxon>Coprinopsis</taxon>
    </lineage>
</organism>
<evidence type="ECO:0000256" key="1">
    <source>
        <dbReference type="SAM" id="MobiDB-lite"/>
    </source>
</evidence>
<feature type="compositionally biased region" description="Polar residues" evidence="1">
    <location>
        <begin position="429"/>
        <end position="438"/>
    </location>
</feature>
<feature type="region of interest" description="Disordered" evidence="1">
    <location>
        <begin position="288"/>
        <end position="331"/>
    </location>
</feature>
<gene>
    <name evidence="2" type="ORF">CC1G_06847</name>
</gene>
<dbReference type="KEGG" id="cci:CC1G_06847"/>
<name>A8N6X5_COPC7</name>
<dbReference type="EMBL" id="AACS02000003">
    <property type="protein sequence ID" value="EAU91212.1"/>
    <property type="molecule type" value="Genomic_DNA"/>
</dbReference>
<reference evidence="2 3" key="1">
    <citation type="journal article" date="2010" name="Proc. Natl. Acad. Sci. U.S.A.">
        <title>Insights into evolution of multicellular fungi from the assembled chromosomes of the mushroom Coprinopsis cinerea (Coprinus cinereus).</title>
        <authorList>
            <person name="Stajich J.E."/>
            <person name="Wilke S.K."/>
            <person name="Ahren D."/>
            <person name="Au C.H."/>
            <person name="Birren B.W."/>
            <person name="Borodovsky M."/>
            <person name="Burns C."/>
            <person name="Canback B."/>
            <person name="Casselton L.A."/>
            <person name="Cheng C.K."/>
            <person name="Deng J."/>
            <person name="Dietrich F.S."/>
            <person name="Fargo D.C."/>
            <person name="Farman M.L."/>
            <person name="Gathman A.C."/>
            <person name="Goldberg J."/>
            <person name="Guigo R."/>
            <person name="Hoegger P.J."/>
            <person name="Hooker J.B."/>
            <person name="Huggins A."/>
            <person name="James T.Y."/>
            <person name="Kamada T."/>
            <person name="Kilaru S."/>
            <person name="Kodira C."/>
            <person name="Kues U."/>
            <person name="Kupfer D."/>
            <person name="Kwan H.S."/>
            <person name="Lomsadze A."/>
            <person name="Li W."/>
            <person name="Lilly W.W."/>
            <person name="Ma L.J."/>
            <person name="Mackey A.J."/>
            <person name="Manning G."/>
            <person name="Martin F."/>
            <person name="Muraguchi H."/>
            <person name="Natvig D.O."/>
            <person name="Palmerini H."/>
            <person name="Ramesh M.A."/>
            <person name="Rehmeyer C.J."/>
            <person name="Roe B.A."/>
            <person name="Shenoy N."/>
            <person name="Stanke M."/>
            <person name="Ter-Hovhannisyan V."/>
            <person name="Tunlid A."/>
            <person name="Velagapudi R."/>
            <person name="Vision T.J."/>
            <person name="Zeng Q."/>
            <person name="Zolan M.E."/>
            <person name="Pukkila P.J."/>
        </authorList>
    </citation>
    <scope>NUCLEOTIDE SEQUENCE [LARGE SCALE GENOMIC DNA]</scope>
    <source>
        <strain evidence="3">Okayama-7 / 130 / ATCC MYA-4618 / FGSC 9003</strain>
    </source>
</reference>
<dbReference type="RefSeq" id="XP_001830581.1">
    <property type="nucleotide sequence ID" value="XM_001830529.1"/>
</dbReference>
<feature type="compositionally biased region" description="Low complexity" evidence="1">
    <location>
        <begin position="319"/>
        <end position="331"/>
    </location>
</feature>
<feature type="compositionally biased region" description="Low complexity" evidence="1">
    <location>
        <begin position="46"/>
        <end position="61"/>
    </location>
</feature>
<comment type="caution">
    <text evidence="2">The sequence shown here is derived from an EMBL/GenBank/DDBJ whole genome shotgun (WGS) entry which is preliminary data.</text>
</comment>
<evidence type="ECO:0000313" key="2">
    <source>
        <dbReference type="EMBL" id="EAU91212.1"/>
    </source>
</evidence>
<feature type="region of interest" description="Disordered" evidence="1">
    <location>
        <begin position="417"/>
        <end position="455"/>
    </location>
</feature>